<reference evidence="4 5" key="1">
    <citation type="submission" date="2020-08" db="EMBL/GenBank/DDBJ databases">
        <title>Cohnella phylogeny.</title>
        <authorList>
            <person name="Dunlap C."/>
        </authorList>
    </citation>
    <scope>NUCLEOTIDE SEQUENCE [LARGE SCALE GENOMIC DNA]</scope>
    <source>
        <strain evidence="4 5">DSM 25239</strain>
    </source>
</reference>
<name>A0A841TPP8_9BACL</name>
<protein>
    <submittedName>
        <fullName evidence="4">Polysaccharide deacetylase family protein</fullName>
    </submittedName>
</protein>
<feature type="domain" description="NodB homology" evidence="3">
    <location>
        <begin position="110"/>
        <end position="293"/>
    </location>
</feature>
<dbReference type="AlphaFoldDB" id="A0A841TPP8"/>
<gene>
    <name evidence="4" type="ORF">H7B90_01855</name>
</gene>
<feature type="compositionally biased region" description="Low complexity" evidence="1">
    <location>
        <begin position="26"/>
        <end position="84"/>
    </location>
</feature>
<sequence>MNRLASAAAVPVLLLSLAALPACGGFEPSASSGGSAPSASASASAKAAPPSGQASGSPAESASAAPASAAPPASPSGSSPSSENEAPEKTYKMNKNYDIVPIDKEKTPSKVVLLTFDDGPKSEETLKPILDALDKHHAKAIFFVNGYRVKEHPELLKEIDARGQTIGNHSWDHIKLGREKAETIRKQIGDVQDIVKETTGKTPAFFRPPHASGNADARAIAKEYGLLYMTWSNGSLDWEMSGTKIKDKTSAIVKNVTGQLHSGSNILMHELPWTGEALDPLLTELEKRGYSFVDPALVDAGS</sequence>
<evidence type="ECO:0000256" key="2">
    <source>
        <dbReference type="SAM" id="SignalP"/>
    </source>
</evidence>
<dbReference type="Gene3D" id="3.20.20.370">
    <property type="entry name" value="Glycoside hydrolase/deacetylase"/>
    <property type="match status" value="1"/>
</dbReference>
<dbReference type="GO" id="GO:0005975">
    <property type="term" value="P:carbohydrate metabolic process"/>
    <property type="evidence" value="ECO:0007669"/>
    <property type="project" value="InterPro"/>
</dbReference>
<dbReference type="InterPro" id="IPR002509">
    <property type="entry name" value="NODB_dom"/>
</dbReference>
<dbReference type="InterPro" id="IPR050248">
    <property type="entry name" value="Polysacc_deacetylase_ArnD"/>
</dbReference>
<keyword evidence="5" id="KW-1185">Reference proteome</keyword>
<feature type="chain" id="PRO_5038919473" evidence="2">
    <location>
        <begin position="22"/>
        <end position="302"/>
    </location>
</feature>
<feature type="signal peptide" evidence="2">
    <location>
        <begin position="1"/>
        <end position="21"/>
    </location>
</feature>
<dbReference type="Pfam" id="PF01522">
    <property type="entry name" value="Polysacc_deac_1"/>
    <property type="match status" value="1"/>
</dbReference>
<dbReference type="Proteomes" id="UP000553776">
    <property type="component" value="Unassembled WGS sequence"/>
</dbReference>
<evidence type="ECO:0000259" key="3">
    <source>
        <dbReference type="PROSITE" id="PS51677"/>
    </source>
</evidence>
<evidence type="ECO:0000313" key="4">
    <source>
        <dbReference type="EMBL" id="MBB6690135.1"/>
    </source>
</evidence>
<organism evidence="4 5">
    <name type="scientific">Cohnella xylanilytica</name>
    <dbReference type="NCBI Taxonomy" id="557555"/>
    <lineage>
        <taxon>Bacteria</taxon>
        <taxon>Bacillati</taxon>
        <taxon>Bacillota</taxon>
        <taxon>Bacilli</taxon>
        <taxon>Bacillales</taxon>
        <taxon>Paenibacillaceae</taxon>
        <taxon>Cohnella</taxon>
    </lineage>
</organism>
<dbReference type="EMBL" id="JACJVR010000005">
    <property type="protein sequence ID" value="MBB6690135.1"/>
    <property type="molecule type" value="Genomic_DNA"/>
</dbReference>
<dbReference type="SUPFAM" id="SSF88713">
    <property type="entry name" value="Glycoside hydrolase/deacetylase"/>
    <property type="match status" value="1"/>
</dbReference>
<proteinExistence type="predicted"/>
<comment type="caution">
    <text evidence="4">The sequence shown here is derived from an EMBL/GenBank/DDBJ whole genome shotgun (WGS) entry which is preliminary data.</text>
</comment>
<evidence type="ECO:0000313" key="5">
    <source>
        <dbReference type="Proteomes" id="UP000553776"/>
    </source>
</evidence>
<keyword evidence="2" id="KW-0732">Signal</keyword>
<dbReference type="GO" id="GO:0016810">
    <property type="term" value="F:hydrolase activity, acting on carbon-nitrogen (but not peptide) bonds"/>
    <property type="evidence" value="ECO:0007669"/>
    <property type="project" value="InterPro"/>
</dbReference>
<dbReference type="InterPro" id="IPR011330">
    <property type="entry name" value="Glyco_hydro/deAcase_b/a-brl"/>
</dbReference>
<dbReference type="PROSITE" id="PS51677">
    <property type="entry name" value="NODB"/>
    <property type="match status" value="1"/>
</dbReference>
<evidence type="ECO:0000256" key="1">
    <source>
        <dbReference type="SAM" id="MobiDB-lite"/>
    </source>
</evidence>
<dbReference type="PANTHER" id="PTHR10587">
    <property type="entry name" value="GLYCOSYL TRANSFERASE-RELATED"/>
    <property type="match status" value="1"/>
</dbReference>
<feature type="region of interest" description="Disordered" evidence="1">
    <location>
        <begin position="26"/>
        <end position="94"/>
    </location>
</feature>
<dbReference type="CDD" id="cd10917">
    <property type="entry name" value="CE4_NodB_like_6s_7s"/>
    <property type="match status" value="1"/>
</dbReference>
<accession>A0A841TPP8</accession>